<dbReference type="GeneID" id="36290730"/>
<protein>
    <submittedName>
        <fullName evidence="2">Uncharacterized protein</fullName>
    </submittedName>
</protein>
<name>A0A177A0C8_9PEZI</name>
<sequence length="193" mass="21920">MFPCSQLPIFPAFPCPLPSFMMVAFRNNSRLTLADDPIPHFPFPIPPSRPFLPQGTKTSAEKSESRKTQHKKRTQEEQELPPSLSSEIPKLLRPPPPSLLPSPLFPIQNHTHKTSFVYQSQSTTAKKHYNPKLLPPPSELFPIQSSSTKILNHPRSYQLHATTHYSLLTSHYSLLTSHYSLLTTTTLQLHYTT</sequence>
<feature type="region of interest" description="Disordered" evidence="1">
    <location>
        <begin position="44"/>
        <end position="93"/>
    </location>
</feature>
<evidence type="ECO:0000256" key="1">
    <source>
        <dbReference type="SAM" id="MobiDB-lite"/>
    </source>
</evidence>
<proteinExistence type="predicted"/>
<organism evidence="2">
    <name type="scientific">Pseudogymnoascus destructans</name>
    <dbReference type="NCBI Taxonomy" id="655981"/>
    <lineage>
        <taxon>Eukaryota</taxon>
        <taxon>Fungi</taxon>
        <taxon>Dikarya</taxon>
        <taxon>Ascomycota</taxon>
        <taxon>Pezizomycotina</taxon>
        <taxon>Leotiomycetes</taxon>
        <taxon>Thelebolales</taxon>
        <taxon>Thelebolaceae</taxon>
        <taxon>Pseudogymnoascus</taxon>
    </lineage>
</organism>
<dbReference type="AlphaFoldDB" id="A0A177A0C8"/>
<feature type="compositionally biased region" description="Low complexity" evidence="1">
    <location>
        <begin position="80"/>
        <end position="91"/>
    </location>
</feature>
<accession>A0A177A0C8</accession>
<reference evidence="2" key="1">
    <citation type="submission" date="2016-03" db="EMBL/GenBank/DDBJ databases">
        <title>Updated assembly of Pseudogymnoascus destructans, the fungus causing white-nose syndrome of bats.</title>
        <authorList>
            <person name="Palmer J.M."/>
            <person name="Drees K.P."/>
            <person name="Foster J.T."/>
            <person name="Lindner D.L."/>
        </authorList>
    </citation>
    <scope>NUCLEOTIDE SEQUENCE [LARGE SCALE GENOMIC DNA]</scope>
    <source>
        <strain evidence="2">20631-21</strain>
    </source>
</reference>
<dbReference type="EMBL" id="KV441408">
    <property type="protein sequence ID" value="OAF55557.1"/>
    <property type="molecule type" value="Genomic_DNA"/>
</dbReference>
<evidence type="ECO:0000313" key="2">
    <source>
        <dbReference type="EMBL" id="OAF55557.1"/>
    </source>
</evidence>
<gene>
    <name evidence="2" type="ORF">VC83_07686</name>
</gene>
<dbReference type="RefSeq" id="XP_024320857.1">
    <property type="nucleotide sequence ID" value="XM_024471252.1"/>
</dbReference>
<dbReference type="Proteomes" id="UP000077154">
    <property type="component" value="Unassembled WGS sequence"/>
</dbReference>